<dbReference type="InterPro" id="IPR037066">
    <property type="entry name" value="Plug_dom_sf"/>
</dbReference>
<proteinExistence type="inferred from homology"/>
<dbReference type="EMBL" id="VWNE01000025">
    <property type="protein sequence ID" value="KAA8480215.1"/>
    <property type="molecule type" value="Genomic_DNA"/>
</dbReference>
<evidence type="ECO:0000256" key="1">
    <source>
        <dbReference type="ARBA" id="ARBA00004571"/>
    </source>
</evidence>
<dbReference type="SUPFAM" id="SSF49464">
    <property type="entry name" value="Carboxypeptidase regulatory domain-like"/>
    <property type="match status" value="1"/>
</dbReference>
<name>A0A5M9H2A2_9SPHI</name>
<dbReference type="Pfam" id="PF13715">
    <property type="entry name" value="CarbopepD_reg_2"/>
    <property type="match status" value="1"/>
</dbReference>
<dbReference type="InterPro" id="IPR012910">
    <property type="entry name" value="Plug_dom"/>
</dbReference>
<feature type="signal peptide" evidence="8">
    <location>
        <begin position="1"/>
        <end position="24"/>
    </location>
</feature>
<keyword evidence="2 7" id="KW-0813">Transport</keyword>
<comment type="similarity">
    <text evidence="7">Belongs to the TonB-dependent receptor family.</text>
</comment>
<keyword evidence="8" id="KW-0732">Signal</keyword>
<evidence type="ECO:0000256" key="7">
    <source>
        <dbReference type="PROSITE-ProRule" id="PRU01360"/>
    </source>
</evidence>
<evidence type="ECO:0000313" key="11">
    <source>
        <dbReference type="Proteomes" id="UP000322918"/>
    </source>
</evidence>
<evidence type="ECO:0000256" key="4">
    <source>
        <dbReference type="ARBA" id="ARBA00022692"/>
    </source>
</evidence>
<evidence type="ECO:0000256" key="3">
    <source>
        <dbReference type="ARBA" id="ARBA00022452"/>
    </source>
</evidence>
<dbReference type="GO" id="GO:0009279">
    <property type="term" value="C:cell outer membrane"/>
    <property type="evidence" value="ECO:0007669"/>
    <property type="project" value="UniProtKB-SubCell"/>
</dbReference>
<keyword evidence="10" id="KW-0675">Receptor</keyword>
<dbReference type="SUPFAM" id="SSF56935">
    <property type="entry name" value="Porins"/>
    <property type="match status" value="1"/>
</dbReference>
<evidence type="ECO:0000256" key="8">
    <source>
        <dbReference type="SAM" id="SignalP"/>
    </source>
</evidence>
<dbReference type="InterPro" id="IPR023996">
    <property type="entry name" value="TonB-dep_OMP_SusC/RagA"/>
</dbReference>
<gene>
    <name evidence="10" type="ORF">F1649_15440</name>
</gene>
<accession>A0A5M9H2A2</accession>
<dbReference type="AlphaFoldDB" id="A0A5M9H2A2"/>
<evidence type="ECO:0000313" key="10">
    <source>
        <dbReference type="EMBL" id="KAA8480215.1"/>
    </source>
</evidence>
<dbReference type="Gene3D" id="2.170.130.10">
    <property type="entry name" value="TonB-dependent receptor, plug domain"/>
    <property type="match status" value="1"/>
</dbReference>
<reference evidence="10 11" key="1">
    <citation type="submission" date="2019-09" db="EMBL/GenBank/DDBJ databases">
        <title>Pararcticibacter amylolyticus gen. nov., sp. nov., isolated from a rottenly hemp rope, and reclassification of Pedobacter tournemirensis as Pararcticibacter tournemirensis comb. nov.</title>
        <authorList>
            <person name="Cai Y."/>
        </authorList>
    </citation>
    <scope>NUCLEOTIDE SEQUENCE [LARGE SCALE GENOMIC DNA]</scope>
    <source>
        <strain evidence="10 11">TF5-37.2-LB10</strain>
    </source>
</reference>
<comment type="caution">
    <text evidence="10">The sequence shown here is derived from an EMBL/GenBank/DDBJ whole genome shotgun (WGS) entry which is preliminary data.</text>
</comment>
<evidence type="ECO:0000256" key="2">
    <source>
        <dbReference type="ARBA" id="ARBA00022448"/>
    </source>
</evidence>
<dbReference type="RefSeq" id="WP_141816680.1">
    <property type="nucleotide sequence ID" value="NZ_VFPL01000002.1"/>
</dbReference>
<dbReference type="InterPro" id="IPR036942">
    <property type="entry name" value="Beta-barrel_TonB_sf"/>
</dbReference>
<dbReference type="Gene3D" id="2.60.40.1120">
    <property type="entry name" value="Carboxypeptidase-like, regulatory domain"/>
    <property type="match status" value="1"/>
</dbReference>
<dbReference type="Pfam" id="PF07715">
    <property type="entry name" value="Plug"/>
    <property type="match status" value="1"/>
</dbReference>
<organism evidence="10 11">
    <name type="scientific">Arcticibacter tournemirensis</name>
    <dbReference type="NCBI Taxonomy" id="699437"/>
    <lineage>
        <taxon>Bacteria</taxon>
        <taxon>Pseudomonadati</taxon>
        <taxon>Bacteroidota</taxon>
        <taxon>Sphingobacteriia</taxon>
        <taxon>Sphingobacteriales</taxon>
        <taxon>Sphingobacteriaceae</taxon>
        <taxon>Arcticibacter</taxon>
    </lineage>
</organism>
<keyword evidence="11" id="KW-1185">Reference proteome</keyword>
<dbReference type="PROSITE" id="PS52016">
    <property type="entry name" value="TONB_DEPENDENT_REC_3"/>
    <property type="match status" value="1"/>
</dbReference>
<evidence type="ECO:0000256" key="6">
    <source>
        <dbReference type="ARBA" id="ARBA00023237"/>
    </source>
</evidence>
<dbReference type="Gene3D" id="2.40.170.20">
    <property type="entry name" value="TonB-dependent receptor, beta-barrel domain"/>
    <property type="match status" value="1"/>
</dbReference>
<dbReference type="OrthoDB" id="9768177at2"/>
<keyword evidence="4 7" id="KW-0812">Transmembrane</keyword>
<dbReference type="InterPro" id="IPR008969">
    <property type="entry name" value="CarboxyPept-like_regulatory"/>
</dbReference>
<comment type="subcellular location">
    <subcellularLocation>
        <location evidence="1 7">Cell outer membrane</location>
        <topology evidence="1 7">Multi-pass membrane protein</topology>
    </subcellularLocation>
</comment>
<feature type="chain" id="PRO_5024459103" evidence="8">
    <location>
        <begin position="25"/>
        <end position="1002"/>
    </location>
</feature>
<sequence length="1002" mass="110903">MRKIFTNLSGLVLVLFLFLGSAYAQNTSVRGKVTDASNGEALIGVSVKIKGTNLGTSTDVSGVFTISAPPTATLVISYVGFTTQEVPITNRTSIQVALKASSSALQEVVVIGYGTATKRDLTGSITSVKASDVADRPTTNPVANLQGRVAGVQITNSGRPGAEPDVRIRGTISINNAKPLYVVDGILNDNINFLNPADIESFEILKDPSSLAIFGVRGASGVIIITTKQAKSGQLTFNFNSNTGVKHVNNKIDVTNAEQFRMLYDEQLANQGSVPFNYTNWQANTDWQDAIFQTAVFTNNNLSVSGATERNKFRMGLGYIAEQGIIKHEQLKKITLSLNDELRITENFKVGVTFNGYRSELPNERGVANAVLAAPIAPTFNDEYGLYHTMPSFQRAQVGNPLVDVELRKNTAFRREYRAVGSVFGEVDFLKHFNFRGSFFVDYGFNNNRSYSPLIYVYNPEIPGANKTDQLTTLTTVNQDQNIYNKIQSDWILTYKNSFGDHNLTATAGFTSYITGYEGLGASRNQGNGAPIPNNPDKWYLGIGSPATSTNSGGAWENRTLSYLGRVLYNYKQKYLFNASFRRDASSAFVLGEPWQSFGALGAAWVVSEEEFMKSQDIINNLKIKGSWGVLGNQNTGGSDRDRYPMYPVLVSGSSAVFGENVVPAYEPAYIPDPNLHWETVHSWETGFELNAFTNRLGLEVNYYNKLTKGIMTEVPGLLGTLPGLSNQGELSNNGIELVTSWRQSFNDWTLNVSGNLTTLNNKVKSLSNKGYQIVRGASRTTEGYPIGYFYGYVHDGIYQSNEDVRLNPSNLNEVFPGDIKYKDVNGDGMISEDDRTMIGNPTPDFTYGFTVGLKYKDFDFGADFMGVYGNEIFRRWNQQPYAQFNYQVQRLDRWHGIGTSNWQPILNDARTNNQLTSSYFIEDGSFFRVRNIQLGYNLNKRMLDKVKLKSLRVFLNAQNPFTFANNTGYTPEIGGSAIEFGVDNGTYPVPAIYTLGVNMNF</sequence>
<dbReference type="InterPro" id="IPR023997">
    <property type="entry name" value="TonB-dep_OMP_SusC/RagA_CS"/>
</dbReference>
<protein>
    <submittedName>
        <fullName evidence="10">TonB-dependent receptor</fullName>
    </submittedName>
</protein>
<feature type="domain" description="TonB-dependent receptor plug" evidence="9">
    <location>
        <begin position="118"/>
        <end position="222"/>
    </location>
</feature>
<evidence type="ECO:0000256" key="5">
    <source>
        <dbReference type="ARBA" id="ARBA00023136"/>
    </source>
</evidence>
<dbReference type="InterPro" id="IPR039426">
    <property type="entry name" value="TonB-dep_rcpt-like"/>
</dbReference>
<dbReference type="NCBIfam" id="TIGR04057">
    <property type="entry name" value="SusC_RagA_signa"/>
    <property type="match status" value="1"/>
</dbReference>
<keyword evidence="3 7" id="KW-1134">Transmembrane beta strand</keyword>
<dbReference type="NCBIfam" id="TIGR04056">
    <property type="entry name" value="OMP_RagA_SusC"/>
    <property type="match status" value="1"/>
</dbReference>
<evidence type="ECO:0000259" key="9">
    <source>
        <dbReference type="Pfam" id="PF07715"/>
    </source>
</evidence>
<dbReference type="Proteomes" id="UP000322918">
    <property type="component" value="Unassembled WGS sequence"/>
</dbReference>
<keyword evidence="6 7" id="KW-0998">Cell outer membrane</keyword>
<keyword evidence="5 7" id="KW-0472">Membrane</keyword>